<dbReference type="Proteomes" id="UP000799757">
    <property type="component" value="Unassembled WGS sequence"/>
</dbReference>
<evidence type="ECO:0000256" key="1">
    <source>
        <dbReference type="SAM" id="SignalP"/>
    </source>
</evidence>
<dbReference type="EMBL" id="MU001992">
    <property type="protein sequence ID" value="KAF2791979.1"/>
    <property type="molecule type" value="Genomic_DNA"/>
</dbReference>
<sequence length="128" mass="14580">MHLAVFLYAIFIAASMTTAMPATQRAINSTTIGINSKIASIKKGLICGNVYTGYNTPKWEYHELSGTKDCRELRMSIFLYSIEARCHCRFYTKPGCNFNDRTMDANGPVSATYMTQPLESRWYMCHRL</sequence>
<dbReference type="OrthoDB" id="10445479at2759"/>
<name>A0A6A6X6M8_9PLEO</name>
<proteinExistence type="predicted"/>
<protein>
    <submittedName>
        <fullName evidence="2">Uncharacterized protein</fullName>
    </submittedName>
</protein>
<keyword evidence="3" id="KW-1185">Reference proteome</keyword>
<organism evidence="2 3">
    <name type="scientific">Melanomma pulvis-pyrius CBS 109.77</name>
    <dbReference type="NCBI Taxonomy" id="1314802"/>
    <lineage>
        <taxon>Eukaryota</taxon>
        <taxon>Fungi</taxon>
        <taxon>Dikarya</taxon>
        <taxon>Ascomycota</taxon>
        <taxon>Pezizomycotina</taxon>
        <taxon>Dothideomycetes</taxon>
        <taxon>Pleosporomycetidae</taxon>
        <taxon>Pleosporales</taxon>
        <taxon>Melanommataceae</taxon>
        <taxon>Melanomma</taxon>
    </lineage>
</organism>
<accession>A0A6A6X6M8</accession>
<dbReference type="AlphaFoldDB" id="A0A6A6X6M8"/>
<evidence type="ECO:0000313" key="3">
    <source>
        <dbReference type="Proteomes" id="UP000799757"/>
    </source>
</evidence>
<reference evidence="2" key="1">
    <citation type="journal article" date="2020" name="Stud. Mycol.">
        <title>101 Dothideomycetes genomes: a test case for predicting lifestyles and emergence of pathogens.</title>
        <authorList>
            <person name="Haridas S."/>
            <person name="Albert R."/>
            <person name="Binder M."/>
            <person name="Bloem J."/>
            <person name="Labutti K."/>
            <person name="Salamov A."/>
            <person name="Andreopoulos B."/>
            <person name="Baker S."/>
            <person name="Barry K."/>
            <person name="Bills G."/>
            <person name="Bluhm B."/>
            <person name="Cannon C."/>
            <person name="Castanera R."/>
            <person name="Culley D."/>
            <person name="Daum C."/>
            <person name="Ezra D."/>
            <person name="Gonzalez J."/>
            <person name="Henrissat B."/>
            <person name="Kuo A."/>
            <person name="Liang C."/>
            <person name="Lipzen A."/>
            <person name="Lutzoni F."/>
            <person name="Magnuson J."/>
            <person name="Mondo S."/>
            <person name="Nolan M."/>
            <person name="Ohm R."/>
            <person name="Pangilinan J."/>
            <person name="Park H.-J."/>
            <person name="Ramirez L."/>
            <person name="Alfaro M."/>
            <person name="Sun H."/>
            <person name="Tritt A."/>
            <person name="Yoshinaga Y."/>
            <person name="Zwiers L.-H."/>
            <person name="Turgeon B."/>
            <person name="Goodwin S."/>
            <person name="Spatafora J."/>
            <person name="Crous P."/>
            <person name="Grigoriev I."/>
        </authorList>
    </citation>
    <scope>NUCLEOTIDE SEQUENCE</scope>
    <source>
        <strain evidence="2">CBS 109.77</strain>
    </source>
</reference>
<feature type="signal peptide" evidence="1">
    <location>
        <begin position="1"/>
        <end position="19"/>
    </location>
</feature>
<keyword evidence="1" id="KW-0732">Signal</keyword>
<feature type="chain" id="PRO_5025440731" evidence="1">
    <location>
        <begin position="20"/>
        <end position="128"/>
    </location>
</feature>
<gene>
    <name evidence="2" type="ORF">K505DRAFT_418765</name>
</gene>
<evidence type="ECO:0000313" key="2">
    <source>
        <dbReference type="EMBL" id="KAF2791979.1"/>
    </source>
</evidence>